<evidence type="ECO:0000313" key="2">
    <source>
        <dbReference type="EMBL" id="SDT35779.1"/>
    </source>
</evidence>
<gene>
    <name evidence="2" type="ORF">SAMN04489812_5372</name>
</gene>
<dbReference type="SUPFAM" id="SSF51658">
    <property type="entry name" value="Xylose isomerase-like"/>
    <property type="match status" value="1"/>
</dbReference>
<name>A0A1H1ZQA0_9ACTN</name>
<organism evidence="2 3">
    <name type="scientific">Microlunatus soli</name>
    <dbReference type="NCBI Taxonomy" id="630515"/>
    <lineage>
        <taxon>Bacteria</taxon>
        <taxon>Bacillati</taxon>
        <taxon>Actinomycetota</taxon>
        <taxon>Actinomycetes</taxon>
        <taxon>Propionibacteriales</taxon>
        <taxon>Propionibacteriaceae</taxon>
        <taxon>Microlunatus</taxon>
    </lineage>
</organism>
<dbReference type="PANTHER" id="PTHR12110">
    <property type="entry name" value="HYDROXYPYRUVATE ISOMERASE"/>
    <property type="match status" value="1"/>
</dbReference>
<dbReference type="InterPro" id="IPR036237">
    <property type="entry name" value="Xyl_isomerase-like_sf"/>
</dbReference>
<evidence type="ECO:0000259" key="1">
    <source>
        <dbReference type="Pfam" id="PF01261"/>
    </source>
</evidence>
<dbReference type="Proteomes" id="UP000199103">
    <property type="component" value="Chromosome I"/>
</dbReference>
<protein>
    <submittedName>
        <fullName evidence="2">Sugar phosphate isomerase/epimerase</fullName>
    </submittedName>
</protein>
<sequence length="274" mass="29823">MSPKSTPGPAARTWAIFSKPWAGLAADELGPLITGMGFDAAEVPVRDGAYLRPDTTGARLADFVHRLAGHGVQVISIASEPTEPMLAACAEAGVPMIRIMAPIGAQGYRASVDRLRTRFDALAPLCSRYGVEIGIQPHHGAFVSTVLGVHELIKDLAPQFRIVWDAAHDALAGENPAYTLEQCGDRLGLVNLKNAEYRRVSDDSPFRYRSWFDAGDQGLADWPLIMDVLRRISYHGPICLTAQYTDRTPEQTAVQATTDLAWVRSLDRDGVSAR</sequence>
<keyword evidence="2" id="KW-0413">Isomerase</keyword>
<evidence type="ECO:0000313" key="3">
    <source>
        <dbReference type="Proteomes" id="UP000199103"/>
    </source>
</evidence>
<dbReference type="InterPro" id="IPR050312">
    <property type="entry name" value="IolE/XylAMocC-like"/>
</dbReference>
<dbReference type="InterPro" id="IPR013022">
    <property type="entry name" value="Xyl_isomerase-like_TIM-brl"/>
</dbReference>
<dbReference type="Pfam" id="PF01261">
    <property type="entry name" value="AP_endonuc_2"/>
    <property type="match status" value="1"/>
</dbReference>
<reference evidence="2 3" key="1">
    <citation type="submission" date="2016-10" db="EMBL/GenBank/DDBJ databases">
        <authorList>
            <person name="de Groot N.N."/>
        </authorList>
    </citation>
    <scope>NUCLEOTIDE SEQUENCE [LARGE SCALE GENOMIC DNA]</scope>
    <source>
        <strain evidence="2 3">DSM 21800</strain>
    </source>
</reference>
<dbReference type="Gene3D" id="3.20.20.150">
    <property type="entry name" value="Divalent-metal-dependent TIM barrel enzymes"/>
    <property type="match status" value="1"/>
</dbReference>
<dbReference type="AlphaFoldDB" id="A0A1H1ZQA0"/>
<dbReference type="OrthoDB" id="104997at2"/>
<dbReference type="EMBL" id="LT629772">
    <property type="protein sequence ID" value="SDT35779.1"/>
    <property type="molecule type" value="Genomic_DNA"/>
</dbReference>
<keyword evidence="3" id="KW-1185">Reference proteome</keyword>
<dbReference type="STRING" id="630515.SAMN04489812_5372"/>
<proteinExistence type="predicted"/>
<accession>A0A1H1ZQA0</accession>
<dbReference type="GO" id="GO:0016853">
    <property type="term" value="F:isomerase activity"/>
    <property type="evidence" value="ECO:0007669"/>
    <property type="project" value="UniProtKB-KW"/>
</dbReference>
<feature type="domain" description="Xylose isomerase-like TIM barrel" evidence="1">
    <location>
        <begin position="36"/>
        <end position="264"/>
    </location>
</feature>